<sequence length="174" mass="19776">MARLSYRPSSHLIPRWIRSALTGRFFLRLRPGAMMAAWQEHIAENSKMDRIRLDKWLWAARFYKTRSLAVQEIGKGRVFVNDQAAKPSREVAAGDHITIRKEDPALQVRVVAVSGVRGPAPVARLLYEETPDSIAARERAAEMRRLAPEPALGIETGRPTKRDRRLIDQIRGKS</sequence>
<reference evidence="4 5" key="1">
    <citation type="submission" date="2020-04" db="EMBL/GenBank/DDBJ databases">
        <authorList>
            <person name="De Canck E."/>
        </authorList>
    </citation>
    <scope>NUCLEOTIDE SEQUENCE [LARGE SCALE GENOMIC DNA]</scope>
    <source>
        <strain evidence="4 5">LMG 1861</strain>
    </source>
</reference>
<dbReference type="SMART" id="SM00363">
    <property type="entry name" value="S4"/>
    <property type="match status" value="1"/>
</dbReference>
<feature type="compositionally biased region" description="Basic and acidic residues" evidence="2">
    <location>
        <begin position="165"/>
        <end position="174"/>
    </location>
</feature>
<evidence type="ECO:0000313" key="4">
    <source>
        <dbReference type="EMBL" id="CAB3884546.1"/>
    </source>
</evidence>
<feature type="region of interest" description="Disordered" evidence="2">
    <location>
        <begin position="148"/>
        <end position="174"/>
    </location>
</feature>
<evidence type="ECO:0000256" key="2">
    <source>
        <dbReference type="SAM" id="MobiDB-lite"/>
    </source>
</evidence>
<feature type="domain" description="RNA-binding S4" evidence="3">
    <location>
        <begin position="51"/>
        <end position="116"/>
    </location>
</feature>
<dbReference type="Gene3D" id="3.10.290.10">
    <property type="entry name" value="RNA-binding S4 domain"/>
    <property type="match status" value="1"/>
</dbReference>
<accession>A0A6S7DI71</accession>
<gene>
    <name evidence="4" type="ORF">LMG1861_03452</name>
</gene>
<dbReference type="Proteomes" id="UP000494105">
    <property type="component" value="Unassembled WGS sequence"/>
</dbReference>
<evidence type="ECO:0000259" key="3">
    <source>
        <dbReference type="SMART" id="SM00363"/>
    </source>
</evidence>
<dbReference type="CDD" id="cd00165">
    <property type="entry name" value="S4"/>
    <property type="match status" value="1"/>
</dbReference>
<dbReference type="GO" id="GO:0003723">
    <property type="term" value="F:RNA binding"/>
    <property type="evidence" value="ECO:0007669"/>
    <property type="project" value="UniProtKB-KW"/>
</dbReference>
<dbReference type="InterPro" id="IPR036986">
    <property type="entry name" value="S4_RNA-bd_sf"/>
</dbReference>
<protein>
    <recommendedName>
        <fullName evidence="3">RNA-binding S4 domain-containing protein</fullName>
    </recommendedName>
</protein>
<dbReference type="EMBL" id="CADILD010000002">
    <property type="protein sequence ID" value="CAB3884546.1"/>
    <property type="molecule type" value="Genomic_DNA"/>
</dbReference>
<organism evidence="4 5">
    <name type="scientific">Achromobacter piechaudii</name>
    <dbReference type="NCBI Taxonomy" id="72556"/>
    <lineage>
        <taxon>Bacteria</taxon>
        <taxon>Pseudomonadati</taxon>
        <taxon>Pseudomonadota</taxon>
        <taxon>Betaproteobacteria</taxon>
        <taxon>Burkholderiales</taxon>
        <taxon>Alcaligenaceae</taxon>
        <taxon>Achromobacter</taxon>
    </lineage>
</organism>
<evidence type="ECO:0000256" key="1">
    <source>
        <dbReference type="PROSITE-ProRule" id="PRU00182"/>
    </source>
</evidence>
<name>A0A6S7DI71_9BURK</name>
<dbReference type="SUPFAM" id="SSF55174">
    <property type="entry name" value="Alpha-L RNA-binding motif"/>
    <property type="match status" value="1"/>
</dbReference>
<dbReference type="AlphaFoldDB" id="A0A6S7DI71"/>
<evidence type="ECO:0000313" key="5">
    <source>
        <dbReference type="Proteomes" id="UP000494105"/>
    </source>
</evidence>
<dbReference type="PROSITE" id="PS50889">
    <property type="entry name" value="S4"/>
    <property type="match status" value="1"/>
</dbReference>
<keyword evidence="1" id="KW-0694">RNA-binding</keyword>
<proteinExistence type="predicted"/>
<dbReference type="InterPro" id="IPR002942">
    <property type="entry name" value="S4_RNA-bd"/>
</dbReference>
<dbReference type="Pfam" id="PF01479">
    <property type="entry name" value="S4"/>
    <property type="match status" value="1"/>
</dbReference>